<evidence type="ECO:0000313" key="8">
    <source>
        <dbReference type="Ensembl" id="ENSAMXP00005000831.1"/>
    </source>
</evidence>
<proteinExistence type="inferred from homology"/>
<dbReference type="GO" id="GO:0002055">
    <property type="term" value="F:adenine binding"/>
    <property type="evidence" value="ECO:0007669"/>
    <property type="project" value="TreeGrafter"/>
</dbReference>
<evidence type="ECO:0000256" key="6">
    <source>
        <dbReference type="ARBA" id="ARBA00022490"/>
    </source>
</evidence>
<dbReference type="GO" id="GO:0005737">
    <property type="term" value="C:cytoplasm"/>
    <property type="evidence" value="ECO:0007669"/>
    <property type="project" value="UniProtKB-SubCell"/>
</dbReference>
<dbReference type="GO" id="GO:0016208">
    <property type="term" value="F:AMP binding"/>
    <property type="evidence" value="ECO:0007669"/>
    <property type="project" value="TreeGrafter"/>
</dbReference>
<dbReference type="Ensembl" id="ENSAMXT00005000939.1">
    <property type="protein sequence ID" value="ENSAMXP00005000831.1"/>
    <property type="gene ID" value="ENSAMXG00005000519.1"/>
</dbReference>
<keyword evidence="7" id="KW-0660">Purine salvage</keyword>
<dbReference type="EC" id="2.4.2.7" evidence="5"/>
<accession>A0A8B9GQ74</accession>
<protein>
    <recommendedName>
        <fullName evidence="5">adenine phosphoribosyltransferase</fullName>
        <ecNumber evidence="5">2.4.2.7</ecNumber>
    </recommendedName>
</protein>
<dbReference type="Proteomes" id="UP000694621">
    <property type="component" value="Unplaced"/>
</dbReference>
<comment type="subcellular location">
    <subcellularLocation>
        <location evidence="2">Cytoplasm</location>
    </subcellularLocation>
</comment>
<comment type="pathway">
    <text evidence="3">Purine metabolism; AMP biosynthesis via salvage pathway; AMP from adenine: step 1/1.</text>
</comment>
<dbReference type="AlphaFoldDB" id="A0A8B9GQ74"/>
<evidence type="ECO:0000313" key="9">
    <source>
        <dbReference type="Proteomes" id="UP000694621"/>
    </source>
</evidence>
<dbReference type="InterPro" id="IPR029057">
    <property type="entry name" value="PRTase-like"/>
</dbReference>
<reference evidence="8" key="1">
    <citation type="submission" date="2025-08" db="UniProtKB">
        <authorList>
            <consortium name="Ensembl"/>
        </authorList>
    </citation>
    <scope>IDENTIFICATION</scope>
</reference>
<name>A0A8B9GQ74_ASTMX</name>
<dbReference type="SUPFAM" id="SSF53271">
    <property type="entry name" value="PRTase-like"/>
    <property type="match status" value="1"/>
</dbReference>
<evidence type="ECO:0000256" key="3">
    <source>
        <dbReference type="ARBA" id="ARBA00004659"/>
    </source>
</evidence>
<dbReference type="Gene3D" id="3.40.50.2020">
    <property type="match status" value="1"/>
</dbReference>
<dbReference type="PANTHER" id="PTHR32315">
    <property type="entry name" value="ADENINE PHOSPHORIBOSYLTRANSFERASE"/>
    <property type="match status" value="1"/>
</dbReference>
<evidence type="ECO:0000256" key="7">
    <source>
        <dbReference type="ARBA" id="ARBA00022726"/>
    </source>
</evidence>
<comment type="similarity">
    <text evidence="4">Belongs to the purine/pyrimidine phosphoribosyltransferase family.</text>
</comment>
<organism evidence="8 9">
    <name type="scientific">Astyanax mexicanus</name>
    <name type="common">Blind cave fish</name>
    <name type="synonym">Astyanax fasciatus mexicanus</name>
    <dbReference type="NCBI Taxonomy" id="7994"/>
    <lineage>
        <taxon>Eukaryota</taxon>
        <taxon>Metazoa</taxon>
        <taxon>Chordata</taxon>
        <taxon>Craniata</taxon>
        <taxon>Vertebrata</taxon>
        <taxon>Euteleostomi</taxon>
        <taxon>Actinopterygii</taxon>
        <taxon>Neopterygii</taxon>
        <taxon>Teleostei</taxon>
        <taxon>Ostariophysi</taxon>
        <taxon>Characiformes</taxon>
        <taxon>Characoidei</taxon>
        <taxon>Acestrorhamphidae</taxon>
        <taxon>Acestrorhamphinae</taxon>
        <taxon>Astyanax</taxon>
    </lineage>
</organism>
<dbReference type="GO" id="GO:0006168">
    <property type="term" value="P:adenine salvage"/>
    <property type="evidence" value="ECO:0007669"/>
    <property type="project" value="TreeGrafter"/>
</dbReference>
<comment type="catalytic activity">
    <reaction evidence="1">
        <text>AMP + diphosphate = 5-phospho-alpha-D-ribose 1-diphosphate + adenine</text>
        <dbReference type="Rhea" id="RHEA:16609"/>
        <dbReference type="ChEBI" id="CHEBI:16708"/>
        <dbReference type="ChEBI" id="CHEBI:33019"/>
        <dbReference type="ChEBI" id="CHEBI:58017"/>
        <dbReference type="ChEBI" id="CHEBI:456215"/>
        <dbReference type="EC" id="2.4.2.7"/>
    </reaction>
</comment>
<dbReference type="GO" id="GO:0006166">
    <property type="term" value="P:purine ribonucleoside salvage"/>
    <property type="evidence" value="ECO:0007669"/>
    <property type="project" value="UniProtKB-KW"/>
</dbReference>
<keyword evidence="6" id="KW-0963">Cytoplasm</keyword>
<evidence type="ECO:0000256" key="5">
    <source>
        <dbReference type="ARBA" id="ARBA00011893"/>
    </source>
</evidence>
<dbReference type="InterPro" id="IPR050054">
    <property type="entry name" value="UPRTase/APRTase"/>
</dbReference>
<sequence>IADISNAEKLELVAQSIRSFPDFPSKGILFWDICPILKDPRTLTAVTDLFEEHVRKNFPQVELIVGKTDQRRCSVQLCYPAESCYPRVYLKIKALKNILVLEPLSVCRIFG</sequence>
<evidence type="ECO:0000256" key="1">
    <source>
        <dbReference type="ARBA" id="ARBA00000868"/>
    </source>
</evidence>
<evidence type="ECO:0000256" key="2">
    <source>
        <dbReference type="ARBA" id="ARBA00004496"/>
    </source>
</evidence>
<dbReference type="GO" id="GO:0003999">
    <property type="term" value="F:adenine phosphoribosyltransferase activity"/>
    <property type="evidence" value="ECO:0007669"/>
    <property type="project" value="UniProtKB-EC"/>
</dbReference>
<dbReference type="PANTHER" id="PTHR32315:SF3">
    <property type="entry name" value="ADENINE PHOSPHORIBOSYLTRANSFERASE"/>
    <property type="match status" value="1"/>
</dbReference>
<evidence type="ECO:0000256" key="4">
    <source>
        <dbReference type="ARBA" id="ARBA00008391"/>
    </source>
</evidence>
<dbReference type="GO" id="GO:0044209">
    <property type="term" value="P:AMP salvage"/>
    <property type="evidence" value="ECO:0007669"/>
    <property type="project" value="TreeGrafter"/>
</dbReference>